<evidence type="ECO:0000313" key="2">
    <source>
        <dbReference type="EMBL" id="GCL64193.1"/>
    </source>
</evidence>
<evidence type="ECO:0000313" key="3">
    <source>
        <dbReference type="Proteomes" id="UP000301751"/>
    </source>
</evidence>
<dbReference type="EMBL" id="BJCL01000008">
    <property type="protein sequence ID" value="GCL64193.1"/>
    <property type="molecule type" value="Genomic_DNA"/>
</dbReference>
<comment type="caution">
    <text evidence="2">The sequence shown here is derived from an EMBL/GenBank/DDBJ whole genome shotgun (WGS) entry which is preliminary data.</text>
</comment>
<sequence>MNTAPLQSSSTLHHHPVGLSADGTALGDGAARDALRQAMHQLSEAELVEGNHRAPAMCQALTEAARALAGLHAYGPAESHLAQALHWALQMGGHDLAADLHCAWAEVATNAADLADAHGEPARCRAARDRARDHAFEAARLADLATDPNWEIRLLLRASDVLDRCGDHDDSVLLQQRALVLMGMGQADLPADDPLRAGPALDAAPLTAPGALM</sequence>
<dbReference type="Proteomes" id="UP000301751">
    <property type="component" value="Unassembled WGS sequence"/>
</dbReference>
<name>A0A480ARY5_9BURK</name>
<dbReference type="AlphaFoldDB" id="A0A480ARY5"/>
<gene>
    <name evidence="2" type="ORF">AQPW35_32740</name>
</gene>
<keyword evidence="3" id="KW-1185">Reference proteome</keyword>
<protein>
    <recommendedName>
        <fullName evidence="4">MalT-like TPR region domain-containing protein</fullName>
    </recommendedName>
</protein>
<evidence type="ECO:0000256" key="1">
    <source>
        <dbReference type="SAM" id="MobiDB-lite"/>
    </source>
</evidence>
<reference evidence="3" key="1">
    <citation type="submission" date="2019-03" db="EMBL/GenBank/DDBJ databases">
        <title>Aquabacterium pictum sp.nov., the first bacteriochlorophyll a-containing freshwater bacterium in the genus Aquabacterium of the class Betaproteobacteria.</title>
        <authorList>
            <person name="Hirose S."/>
            <person name="Tank M."/>
            <person name="Hara E."/>
            <person name="Tamaki H."/>
            <person name="Takaichi S."/>
            <person name="Haruta S."/>
            <person name="Hanada S."/>
        </authorList>
    </citation>
    <scope>NUCLEOTIDE SEQUENCE [LARGE SCALE GENOMIC DNA]</scope>
    <source>
        <strain evidence="3">W35</strain>
    </source>
</reference>
<dbReference type="OrthoDB" id="9156051at2"/>
<accession>A0A480ARY5</accession>
<organism evidence="2 3">
    <name type="scientific">Pseudaquabacterium pictum</name>
    <dbReference type="NCBI Taxonomy" id="2315236"/>
    <lineage>
        <taxon>Bacteria</taxon>
        <taxon>Pseudomonadati</taxon>
        <taxon>Pseudomonadota</taxon>
        <taxon>Betaproteobacteria</taxon>
        <taxon>Burkholderiales</taxon>
        <taxon>Sphaerotilaceae</taxon>
        <taxon>Pseudaquabacterium</taxon>
    </lineage>
</organism>
<dbReference type="RefSeq" id="WP_137733916.1">
    <property type="nucleotide sequence ID" value="NZ_BJCL01000008.1"/>
</dbReference>
<evidence type="ECO:0008006" key="4">
    <source>
        <dbReference type="Google" id="ProtNLM"/>
    </source>
</evidence>
<feature type="region of interest" description="Disordered" evidence="1">
    <location>
        <begin position="1"/>
        <end position="25"/>
    </location>
</feature>
<feature type="compositionally biased region" description="Polar residues" evidence="1">
    <location>
        <begin position="1"/>
        <end position="11"/>
    </location>
</feature>
<proteinExistence type="predicted"/>